<keyword evidence="6" id="KW-0812">Transmembrane</keyword>
<comment type="subcellular location">
    <subcellularLocation>
        <location evidence="1">Cell inner membrane</location>
        <topology evidence="1">Single-pass membrane protein</topology>
    </subcellularLocation>
</comment>
<evidence type="ECO:0000256" key="2">
    <source>
        <dbReference type="ARBA" id="ARBA00021549"/>
    </source>
</evidence>
<feature type="signal peptide" evidence="11">
    <location>
        <begin position="1"/>
        <end position="18"/>
    </location>
</feature>
<dbReference type="GO" id="GO:0015628">
    <property type="term" value="P:protein secretion by the type II secretion system"/>
    <property type="evidence" value="ECO:0007669"/>
    <property type="project" value="InterPro"/>
</dbReference>
<keyword evidence="7" id="KW-1133">Transmembrane helix</keyword>
<dbReference type="GO" id="GO:0005886">
    <property type="term" value="C:plasma membrane"/>
    <property type="evidence" value="ECO:0007669"/>
    <property type="project" value="UniProtKB-SubCell"/>
</dbReference>
<evidence type="ECO:0000256" key="4">
    <source>
        <dbReference type="ARBA" id="ARBA00022481"/>
    </source>
</evidence>
<dbReference type="Gene3D" id="3.55.40.10">
    <property type="entry name" value="minor pseudopilin epsh domain"/>
    <property type="match status" value="1"/>
</dbReference>
<evidence type="ECO:0000256" key="8">
    <source>
        <dbReference type="ARBA" id="ARBA00023136"/>
    </source>
</evidence>
<protein>
    <recommendedName>
        <fullName evidence="2">Type II secretion system protein H</fullName>
    </recommendedName>
    <alternativeName>
        <fullName evidence="10">General secretion pathway protein H</fullName>
    </alternativeName>
</protein>
<evidence type="ECO:0000256" key="11">
    <source>
        <dbReference type="SAM" id="SignalP"/>
    </source>
</evidence>
<evidence type="ECO:0000256" key="3">
    <source>
        <dbReference type="ARBA" id="ARBA00022475"/>
    </source>
</evidence>
<evidence type="ECO:0000313" key="14">
    <source>
        <dbReference type="Proteomes" id="UP000067461"/>
    </source>
</evidence>
<dbReference type="EMBL" id="AP014568">
    <property type="protein sequence ID" value="BAO81386.1"/>
    <property type="molecule type" value="Genomic_DNA"/>
</dbReference>
<keyword evidence="14" id="KW-1185">Reference proteome</keyword>
<keyword evidence="8" id="KW-0472">Membrane</keyword>
<proteinExistence type="inferred from homology"/>
<evidence type="ECO:0000256" key="1">
    <source>
        <dbReference type="ARBA" id="ARBA00004377"/>
    </source>
</evidence>
<comment type="similarity">
    <text evidence="9">Belongs to the GSP H family.</text>
</comment>
<evidence type="ECO:0000313" key="13">
    <source>
        <dbReference type="EMBL" id="BAO81386.1"/>
    </source>
</evidence>
<keyword evidence="3" id="KW-1003">Cell membrane</keyword>
<keyword evidence="5" id="KW-0997">Cell inner membrane</keyword>
<organism evidence="13 14">
    <name type="scientific">Serpentinimonas raichei</name>
    <dbReference type="NCBI Taxonomy" id="1458425"/>
    <lineage>
        <taxon>Bacteria</taxon>
        <taxon>Pseudomonadati</taxon>
        <taxon>Pseudomonadota</taxon>
        <taxon>Betaproteobacteria</taxon>
        <taxon>Burkholderiales</taxon>
        <taxon>Comamonadaceae</taxon>
        <taxon>Serpentinimonas</taxon>
    </lineage>
</organism>
<dbReference type="KEGG" id="cbaa:SRAA_1532"/>
<sequence>MIEALLVLALLAILAALAAPAMGQMVAQQRLNATAAEKFGALALARSEAIKQGRRVVLCRAGPEPAPNQRCATNSNAINAPAHQWTAGWLLFADLNGNAQREDGETLLRVGSAAPPGVVVVGNMHVARYVSYMPQGHTLLVTGAFQAGTLTLCRAGLSPSPAVQIVISRNGRPRQQHTTVPNCV</sequence>
<evidence type="ECO:0000256" key="7">
    <source>
        <dbReference type="ARBA" id="ARBA00022989"/>
    </source>
</evidence>
<evidence type="ECO:0000259" key="12">
    <source>
        <dbReference type="Pfam" id="PF12019"/>
    </source>
</evidence>
<reference evidence="13 14" key="1">
    <citation type="journal article" date="2014" name="Nat. Commun.">
        <title>Physiological and genomic features of highly alkaliphilic hydrogen-utilizing Betaproteobacteria from a continental serpentinizing site.</title>
        <authorList>
            <person name="Suzuki S."/>
            <person name="Kuenen J.G."/>
            <person name="Schipper K."/>
            <person name="van der Velde S."/>
            <person name="Ishii S."/>
            <person name="Wu A."/>
            <person name="Sorokin D.Y."/>
            <person name="Tenney A."/>
            <person name="Meng X.Y."/>
            <person name="Morrill P.L."/>
            <person name="Kamagata Y."/>
            <person name="Muyzer G."/>
            <person name="Nealson K.H."/>
        </authorList>
    </citation>
    <scope>NUCLEOTIDE SEQUENCE [LARGE SCALE GENOMIC DNA]</scope>
    <source>
        <strain evidence="13 14">A1</strain>
    </source>
</reference>
<keyword evidence="11" id="KW-0732">Signal</keyword>
<dbReference type="Pfam" id="PF12019">
    <property type="entry name" value="GspH"/>
    <property type="match status" value="1"/>
</dbReference>
<dbReference type="AlphaFoldDB" id="A0A060NHL1"/>
<keyword evidence="4" id="KW-0488">Methylation</keyword>
<feature type="chain" id="PRO_5001584937" description="Type II secretion system protein H" evidence="11">
    <location>
        <begin position="19"/>
        <end position="184"/>
    </location>
</feature>
<evidence type="ECO:0000256" key="5">
    <source>
        <dbReference type="ARBA" id="ARBA00022519"/>
    </source>
</evidence>
<gene>
    <name evidence="13" type="ORF">SRAA_1532</name>
</gene>
<dbReference type="STRING" id="1458425.SRAA_1532"/>
<dbReference type="GO" id="GO:0015627">
    <property type="term" value="C:type II protein secretion system complex"/>
    <property type="evidence" value="ECO:0007669"/>
    <property type="project" value="InterPro"/>
</dbReference>
<evidence type="ECO:0000256" key="10">
    <source>
        <dbReference type="ARBA" id="ARBA00030775"/>
    </source>
</evidence>
<dbReference type="HOGENOM" id="CLU_084761_1_1_4"/>
<evidence type="ECO:0000256" key="9">
    <source>
        <dbReference type="ARBA" id="ARBA00025772"/>
    </source>
</evidence>
<dbReference type="Proteomes" id="UP000067461">
    <property type="component" value="Chromosome"/>
</dbReference>
<dbReference type="SUPFAM" id="SSF54523">
    <property type="entry name" value="Pili subunits"/>
    <property type="match status" value="1"/>
</dbReference>
<feature type="domain" description="General secretion pathway GspH" evidence="12">
    <location>
        <begin position="40"/>
        <end position="171"/>
    </location>
</feature>
<name>A0A060NHL1_9BURK</name>
<dbReference type="InterPro" id="IPR045584">
    <property type="entry name" value="Pilin-like"/>
</dbReference>
<accession>A0A060NHL1</accession>
<evidence type="ECO:0000256" key="6">
    <source>
        <dbReference type="ARBA" id="ARBA00022692"/>
    </source>
</evidence>
<dbReference type="InterPro" id="IPR022346">
    <property type="entry name" value="T2SS_GspH"/>
</dbReference>